<feature type="transmembrane region" description="Helical" evidence="7">
    <location>
        <begin position="527"/>
        <end position="550"/>
    </location>
</feature>
<feature type="transmembrane region" description="Helical" evidence="7">
    <location>
        <begin position="287"/>
        <end position="304"/>
    </location>
</feature>
<proteinExistence type="inferred from homology"/>
<feature type="transmembrane region" description="Helical" evidence="7">
    <location>
        <begin position="418"/>
        <end position="436"/>
    </location>
</feature>
<evidence type="ECO:0000256" key="6">
    <source>
        <dbReference type="ARBA" id="ARBA00023136"/>
    </source>
</evidence>
<protein>
    <submittedName>
        <fullName evidence="9">Acyltransferase</fullName>
    </submittedName>
</protein>
<evidence type="ECO:0000256" key="4">
    <source>
        <dbReference type="ARBA" id="ARBA00022692"/>
    </source>
</evidence>
<dbReference type="Proteomes" id="UP000276982">
    <property type="component" value="Unassembled WGS sequence"/>
</dbReference>
<organism evidence="9 10">
    <name type="scientific">Lachnoanaerobaculum orale</name>
    <dbReference type="NCBI Taxonomy" id="979627"/>
    <lineage>
        <taxon>Bacteria</taxon>
        <taxon>Bacillati</taxon>
        <taxon>Bacillota</taxon>
        <taxon>Clostridia</taxon>
        <taxon>Lachnospirales</taxon>
        <taxon>Lachnospiraceae</taxon>
        <taxon>Lachnoanaerobaculum</taxon>
    </lineage>
</organism>
<keyword evidence="3" id="KW-1003">Cell membrane</keyword>
<dbReference type="GO" id="GO:0016413">
    <property type="term" value="F:O-acetyltransferase activity"/>
    <property type="evidence" value="ECO:0007669"/>
    <property type="project" value="TreeGrafter"/>
</dbReference>
<keyword evidence="5 7" id="KW-1133">Transmembrane helix</keyword>
<feature type="transmembrane region" description="Helical" evidence="7">
    <location>
        <begin position="219"/>
        <end position="238"/>
    </location>
</feature>
<evidence type="ECO:0000259" key="8">
    <source>
        <dbReference type="Pfam" id="PF01757"/>
    </source>
</evidence>
<feature type="transmembrane region" description="Helical" evidence="7">
    <location>
        <begin position="181"/>
        <end position="198"/>
    </location>
</feature>
<keyword evidence="9" id="KW-0808">Transferase</keyword>
<evidence type="ECO:0000256" key="5">
    <source>
        <dbReference type="ARBA" id="ARBA00022989"/>
    </source>
</evidence>
<name>A0A3P3QA70_9FIRM</name>
<feature type="transmembrane region" description="Helical" evidence="7">
    <location>
        <begin position="30"/>
        <end position="47"/>
    </location>
</feature>
<feature type="transmembrane region" description="Helical" evidence="7">
    <location>
        <begin position="456"/>
        <end position="474"/>
    </location>
</feature>
<keyword evidence="4 7" id="KW-0812">Transmembrane</keyword>
<feature type="transmembrane region" description="Helical" evidence="7">
    <location>
        <begin position="332"/>
        <end position="351"/>
    </location>
</feature>
<sequence length="557" mass="62475">MDNLFLTVLLIVGIVILAIPQSVSKTVKKALPILLVFLAVSAIAFLIKGQGSSTIQIVASNDQNEKAEGNEIFLKEVIVNGESKKPGDIFSKGWIEKDGGLLWRSYDRIDGMKDSIQAEFQNGEDVVLVLKQNKWQGKARIISVQGDQGFDGYTDSESEGWMNFEVKLNTDSSTFLTRKNLVPLAVIIWVFLVAISLISKRFFPEQKRENKDRLIGLDLLKIVSAFMIAVIHASSGVFNNHELGSLVWKEGLVLNAATRFAVPVFLMISGALLLGRKISLDKAIRKAIIAGIALFVWSFAFILTKKILWNDGNVIHDTLMIFFNKRVSGHLWYGYLLIWIYLFSPILNIMYESLSNKMRIYFIILGLLIPSAVDSVIYYFSLDVQILQNSFFIYMNLGYISVLFIGRMIYENKEKIPVILGGISSVIGLVLTILLTEGISRRLGVSTHTFFSELEIGNVMYAFGIMLLGCKLSWKGDNTFIKKIIIKVSELAMGIYFSHALVMWLIGDTISFRGITFKIDNSVPECLLFVVIIFVTTIIMIAPLANIPYLKKLVKIS</sequence>
<dbReference type="GO" id="GO:0009246">
    <property type="term" value="P:enterobacterial common antigen biosynthetic process"/>
    <property type="evidence" value="ECO:0007669"/>
    <property type="project" value="TreeGrafter"/>
</dbReference>
<dbReference type="RefSeq" id="WP_124952548.1">
    <property type="nucleotide sequence ID" value="NZ_RRCM01000001.1"/>
</dbReference>
<reference evidence="9 10" key="1">
    <citation type="submission" date="2018-11" db="EMBL/GenBank/DDBJ databases">
        <title>Genome sequencing of Lachnoanaerobaculum orale DSM 24553T.</title>
        <authorList>
            <person name="Kook J.-K."/>
            <person name="Park S.-N."/>
            <person name="Lim Y.K."/>
        </authorList>
    </citation>
    <scope>NUCLEOTIDE SEQUENCE [LARGE SCALE GENOMIC DNA]</scope>
    <source>
        <strain evidence="9 10">DSM 24553</strain>
    </source>
</reference>
<keyword evidence="9" id="KW-0012">Acyltransferase</keyword>
<dbReference type="GO" id="GO:0005886">
    <property type="term" value="C:plasma membrane"/>
    <property type="evidence" value="ECO:0007669"/>
    <property type="project" value="UniProtKB-SubCell"/>
</dbReference>
<dbReference type="AlphaFoldDB" id="A0A3P3QA70"/>
<evidence type="ECO:0000256" key="2">
    <source>
        <dbReference type="ARBA" id="ARBA00007400"/>
    </source>
</evidence>
<comment type="caution">
    <text evidence="9">The sequence shown here is derived from an EMBL/GenBank/DDBJ whole genome shotgun (WGS) entry which is preliminary data.</text>
</comment>
<feature type="transmembrane region" description="Helical" evidence="7">
    <location>
        <begin position="258"/>
        <end position="275"/>
    </location>
</feature>
<keyword evidence="6 7" id="KW-0472">Membrane</keyword>
<evidence type="ECO:0000256" key="7">
    <source>
        <dbReference type="SAM" id="Phobius"/>
    </source>
</evidence>
<dbReference type="PANTHER" id="PTHR40074">
    <property type="entry name" value="O-ACETYLTRANSFERASE WECH"/>
    <property type="match status" value="1"/>
</dbReference>
<evidence type="ECO:0000256" key="3">
    <source>
        <dbReference type="ARBA" id="ARBA00022475"/>
    </source>
</evidence>
<comment type="subcellular location">
    <subcellularLocation>
        <location evidence="1">Cell membrane</location>
        <topology evidence="1">Multi-pass membrane protein</topology>
    </subcellularLocation>
</comment>
<evidence type="ECO:0000313" key="9">
    <source>
        <dbReference type="EMBL" id="RRJ17240.1"/>
    </source>
</evidence>
<feature type="transmembrane region" description="Helical" evidence="7">
    <location>
        <begin position="6"/>
        <end position="23"/>
    </location>
</feature>
<feature type="transmembrane region" description="Helical" evidence="7">
    <location>
        <begin position="486"/>
        <end position="507"/>
    </location>
</feature>
<feature type="domain" description="Acyltransferase 3" evidence="8">
    <location>
        <begin position="215"/>
        <end position="541"/>
    </location>
</feature>
<comment type="similarity">
    <text evidence="2">Belongs to the acyltransferase 3 family.</text>
</comment>
<evidence type="ECO:0000256" key="1">
    <source>
        <dbReference type="ARBA" id="ARBA00004651"/>
    </source>
</evidence>
<evidence type="ECO:0000313" key="10">
    <source>
        <dbReference type="Proteomes" id="UP000276982"/>
    </source>
</evidence>
<feature type="transmembrane region" description="Helical" evidence="7">
    <location>
        <begin position="386"/>
        <end position="406"/>
    </location>
</feature>
<dbReference type="EMBL" id="RRCM01000001">
    <property type="protein sequence ID" value="RRJ17240.1"/>
    <property type="molecule type" value="Genomic_DNA"/>
</dbReference>
<feature type="transmembrane region" description="Helical" evidence="7">
    <location>
        <begin position="360"/>
        <end position="380"/>
    </location>
</feature>
<dbReference type="Pfam" id="PF01757">
    <property type="entry name" value="Acyl_transf_3"/>
    <property type="match status" value="1"/>
</dbReference>
<accession>A0A3P3QA70</accession>
<dbReference type="PANTHER" id="PTHR40074:SF2">
    <property type="entry name" value="O-ACETYLTRANSFERASE WECH"/>
    <property type="match status" value="1"/>
</dbReference>
<gene>
    <name evidence="9" type="ORF">EHW90_09735</name>
</gene>
<keyword evidence="10" id="KW-1185">Reference proteome</keyword>
<dbReference type="InterPro" id="IPR002656">
    <property type="entry name" value="Acyl_transf_3_dom"/>
</dbReference>